<protein>
    <submittedName>
        <fullName evidence="8">Arf GTPase activating protein</fullName>
    </submittedName>
</protein>
<dbReference type="PANTHER" id="PTHR45705:SF1">
    <property type="entry name" value="FI20236P1"/>
    <property type="match status" value="1"/>
</dbReference>
<dbReference type="PRINTS" id="PR00405">
    <property type="entry name" value="REVINTRACTNG"/>
</dbReference>
<dbReference type="STRING" id="101127.A0A1X2GF53"/>
<dbReference type="Gene3D" id="1.10.220.150">
    <property type="entry name" value="Arf GTPase activating protein"/>
    <property type="match status" value="1"/>
</dbReference>
<feature type="domain" description="Arf-GAP" evidence="7">
    <location>
        <begin position="15"/>
        <end position="94"/>
    </location>
</feature>
<dbReference type="InterPro" id="IPR051718">
    <property type="entry name" value="ARF_GTPase-activating"/>
</dbReference>
<organism evidence="8 9">
    <name type="scientific">Hesseltinella vesiculosa</name>
    <dbReference type="NCBI Taxonomy" id="101127"/>
    <lineage>
        <taxon>Eukaryota</taxon>
        <taxon>Fungi</taxon>
        <taxon>Fungi incertae sedis</taxon>
        <taxon>Mucoromycota</taxon>
        <taxon>Mucoromycotina</taxon>
        <taxon>Mucoromycetes</taxon>
        <taxon>Mucorales</taxon>
        <taxon>Cunninghamellaceae</taxon>
        <taxon>Hesseltinella</taxon>
    </lineage>
</organism>
<dbReference type="GO" id="GO:0005737">
    <property type="term" value="C:cytoplasm"/>
    <property type="evidence" value="ECO:0007669"/>
    <property type="project" value="TreeGrafter"/>
</dbReference>
<evidence type="ECO:0000256" key="5">
    <source>
        <dbReference type="PROSITE-ProRule" id="PRU00288"/>
    </source>
</evidence>
<dbReference type="InterPro" id="IPR038508">
    <property type="entry name" value="ArfGAP_dom_sf"/>
</dbReference>
<evidence type="ECO:0000256" key="6">
    <source>
        <dbReference type="SAM" id="MobiDB-lite"/>
    </source>
</evidence>
<evidence type="ECO:0000256" key="1">
    <source>
        <dbReference type="ARBA" id="ARBA00022468"/>
    </source>
</evidence>
<evidence type="ECO:0000313" key="9">
    <source>
        <dbReference type="Proteomes" id="UP000242146"/>
    </source>
</evidence>
<dbReference type="InterPro" id="IPR037278">
    <property type="entry name" value="ARFGAP/RecO"/>
</dbReference>
<feature type="region of interest" description="Disordered" evidence="6">
    <location>
        <begin position="88"/>
        <end position="113"/>
    </location>
</feature>
<keyword evidence="3 5" id="KW-0863">Zinc-finger</keyword>
<keyword evidence="2" id="KW-0479">Metal-binding</keyword>
<evidence type="ECO:0000313" key="8">
    <source>
        <dbReference type="EMBL" id="ORX52358.1"/>
    </source>
</evidence>
<dbReference type="EMBL" id="MCGT01000018">
    <property type="protein sequence ID" value="ORX52358.1"/>
    <property type="molecule type" value="Genomic_DNA"/>
</dbReference>
<dbReference type="PROSITE" id="PS50115">
    <property type="entry name" value="ARFGAP"/>
    <property type="match status" value="1"/>
</dbReference>
<name>A0A1X2GF53_9FUNG</name>
<evidence type="ECO:0000256" key="3">
    <source>
        <dbReference type="ARBA" id="ARBA00022771"/>
    </source>
</evidence>
<dbReference type="SMART" id="SM00105">
    <property type="entry name" value="ArfGap"/>
    <property type="match status" value="1"/>
</dbReference>
<keyword evidence="4" id="KW-0862">Zinc</keyword>
<sequence length="113" mass="12811">MSEKRQTKATQDRHERILNDLLKIPGNEYCADCRSRNPRWASHSLGVFLCVRCAGFHRKMGTHISRIKSISMDKWTPEQIESMKNAGGNIKVNNTVNPNPSKHPLPLADDEGQ</sequence>
<dbReference type="SUPFAM" id="SSF57863">
    <property type="entry name" value="ArfGap/RecO-like zinc finger"/>
    <property type="match status" value="1"/>
</dbReference>
<evidence type="ECO:0000259" key="7">
    <source>
        <dbReference type="PROSITE" id="PS50115"/>
    </source>
</evidence>
<dbReference type="Proteomes" id="UP000242146">
    <property type="component" value="Unassembled WGS sequence"/>
</dbReference>
<reference evidence="8 9" key="1">
    <citation type="submission" date="2016-07" db="EMBL/GenBank/DDBJ databases">
        <title>Pervasive Adenine N6-methylation of Active Genes in Fungi.</title>
        <authorList>
            <consortium name="DOE Joint Genome Institute"/>
            <person name="Mondo S.J."/>
            <person name="Dannebaum R.O."/>
            <person name="Kuo R.C."/>
            <person name="Labutti K."/>
            <person name="Haridas S."/>
            <person name="Kuo A."/>
            <person name="Salamov A."/>
            <person name="Ahrendt S.R."/>
            <person name="Lipzen A."/>
            <person name="Sullivan W."/>
            <person name="Andreopoulos W.B."/>
            <person name="Clum A."/>
            <person name="Lindquist E."/>
            <person name="Daum C."/>
            <person name="Ramamoorthy G.K."/>
            <person name="Gryganskyi A."/>
            <person name="Culley D."/>
            <person name="Magnuson J.K."/>
            <person name="James T.Y."/>
            <person name="O'Malley M.A."/>
            <person name="Stajich J.E."/>
            <person name="Spatafora J.W."/>
            <person name="Visel A."/>
            <person name="Grigoriev I.V."/>
        </authorList>
    </citation>
    <scope>NUCLEOTIDE SEQUENCE [LARGE SCALE GENOMIC DNA]</scope>
    <source>
        <strain evidence="8 9">NRRL 3301</strain>
    </source>
</reference>
<dbReference type="OrthoDB" id="10266696at2759"/>
<dbReference type="InterPro" id="IPR001164">
    <property type="entry name" value="ArfGAP_dom"/>
</dbReference>
<dbReference type="Pfam" id="PF01412">
    <property type="entry name" value="ArfGap"/>
    <property type="match status" value="1"/>
</dbReference>
<accession>A0A1X2GF53</accession>
<dbReference type="GO" id="GO:0008270">
    <property type="term" value="F:zinc ion binding"/>
    <property type="evidence" value="ECO:0007669"/>
    <property type="project" value="UniProtKB-KW"/>
</dbReference>
<evidence type="ECO:0000256" key="2">
    <source>
        <dbReference type="ARBA" id="ARBA00022723"/>
    </source>
</evidence>
<keyword evidence="9" id="KW-1185">Reference proteome</keyword>
<dbReference type="FunFam" id="1.10.220.150:FF:000009">
    <property type="entry name" value="stromal membrane-associated protein 1 isoform X1"/>
    <property type="match status" value="1"/>
</dbReference>
<dbReference type="CDD" id="cd08204">
    <property type="entry name" value="ArfGap"/>
    <property type="match status" value="1"/>
</dbReference>
<proteinExistence type="predicted"/>
<dbReference type="AlphaFoldDB" id="A0A1X2GF53"/>
<evidence type="ECO:0000256" key="4">
    <source>
        <dbReference type="ARBA" id="ARBA00022833"/>
    </source>
</evidence>
<dbReference type="PANTHER" id="PTHR45705">
    <property type="entry name" value="FI20236P1"/>
    <property type="match status" value="1"/>
</dbReference>
<feature type="compositionally biased region" description="Polar residues" evidence="6">
    <location>
        <begin position="91"/>
        <end position="100"/>
    </location>
</feature>
<keyword evidence="1" id="KW-0343">GTPase activation</keyword>
<dbReference type="GO" id="GO:0005096">
    <property type="term" value="F:GTPase activator activity"/>
    <property type="evidence" value="ECO:0007669"/>
    <property type="project" value="UniProtKB-KW"/>
</dbReference>
<gene>
    <name evidence="8" type="ORF">DM01DRAFT_1363283</name>
</gene>
<comment type="caution">
    <text evidence="8">The sequence shown here is derived from an EMBL/GenBank/DDBJ whole genome shotgun (WGS) entry which is preliminary data.</text>
</comment>